<organism evidence="1 2">
    <name type="scientific">Crotalaria pallida</name>
    <name type="common">Smooth rattlebox</name>
    <name type="synonym">Crotalaria striata</name>
    <dbReference type="NCBI Taxonomy" id="3830"/>
    <lineage>
        <taxon>Eukaryota</taxon>
        <taxon>Viridiplantae</taxon>
        <taxon>Streptophyta</taxon>
        <taxon>Embryophyta</taxon>
        <taxon>Tracheophyta</taxon>
        <taxon>Spermatophyta</taxon>
        <taxon>Magnoliopsida</taxon>
        <taxon>eudicotyledons</taxon>
        <taxon>Gunneridae</taxon>
        <taxon>Pentapetalae</taxon>
        <taxon>rosids</taxon>
        <taxon>fabids</taxon>
        <taxon>Fabales</taxon>
        <taxon>Fabaceae</taxon>
        <taxon>Papilionoideae</taxon>
        <taxon>50 kb inversion clade</taxon>
        <taxon>genistoids sensu lato</taxon>
        <taxon>core genistoids</taxon>
        <taxon>Crotalarieae</taxon>
        <taxon>Crotalaria</taxon>
    </lineage>
</organism>
<evidence type="ECO:0000313" key="2">
    <source>
        <dbReference type="Proteomes" id="UP001372338"/>
    </source>
</evidence>
<dbReference type="EMBL" id="JAYWIO010000004">
    <property type="protein sequence ID" value="KAK7267952.1"/>
    <property type="molecule type" value="Genomic_DNA"/>
</dbReference>
<dbReference type="AlphaFoldDB" id="A0AAN9I6I4"/>
<evidence type="ECO:0000313" key="1">
    <source>
        <dbReference type="EMBL" id="KAK7267952.1"/>
    </source>
</evidence>
<gene>
    <name evidence="1" type="ORF">RIF29_20633</name>
</gene>
<proteinExistence type="predicted"/>
<accession>A0AAN9I6I4</accession>
<name>A0AAN9I6I4_CROPI</name>
<reference evidence="1 2" key="1">
    <citation type="submission" date="2024-01" db="EMBL/GenBank/DDBJ databases">
        <title>The genomes of 5 underutilized Papilionoideae crops provide insights into root nodulation and disease resistanc.</title>
        <authorList>
            <person name="Yuan L."/>
        </authorList>
    </citation>
    <scope>NUCLEOTIDE SEQUENCE [LARGE SCALE GENOMIC DNA]</scope>
    <source>
        <strain evidence="1">ZHUSHIDOU_FW_LH</strain>
        <tissue evidence="1">Leaf</tissue>
    </source>
</reference>
<sequence length="134" mass="14897">MSLPVANTFATSYHCIFLLLEVDFLHTCLTTSIFDLLSTLRPSICIDPNFLSLPYIRASMPKSFTCVRFYCVLLGYMSVAVPEGIRPFLQPPPHSVLPPPSADEVPTLWIGDLQYCFAHNSEVLSLSLTLNSLS</sequence>
<protein>
    <submittedName>
        <fullName evidence="1">Uncharacterized protein</fullName>
    </submittedName>
</protein>
<comment type="caution">
    <text evidence="1">The sequence shown here is derived from an EMBL/GenBank/DDBJ whole genome shotgun (WGS) entry which is preliminary data.</text>
</comment>
<dbReference type="Proteomes" id="UP001372338">
    <property type="component" value="Unassembled WGS sequence"/>
</dbReference>
<keyword evidence="2" id="KW-1185">Reference proteome</keyword>